<dbReference type="Proteomes" id="UP001141327">
    <property type="component" value="Unassembled WGS sequence"/>
</dbReference>
<protein>
    <submittedName>
        <fullName evidence="2">Uncharacterized protein</fullName>
    </submittedName>
</protein>
<reference evidence="2" key="1">
    <citation type="journal article" date="2022" name="bioRxiv">
        <title>Genomics of Preaxostyla Flagellates Illuminates Evolutionary Transitions and the Path Towards Mitochondrial Loss.</title>
        <authorList>
            <person name="Novak L.V.F."/>
            <person name="Treitli S.C."/>
            <person name="Pyrih J."/>
            <person name="Halakuc P."/>
            <person name="Pipaliya S.V."/>
            <person name="Vacek V."/>
            <person name="Brzon O."/>
            <person name="Soukal P."/>
            <person name="Eme L."/>
            <person name="Dacks J.B."/>
            <person name="Karnkowska A."/>
            <person name="Elias M."/>
            <person name="Hampl V."/>
        </authorList>
    </citation>
    <scope>NUCLEOTIDE SEQUENCE</scope>
    <source>
        <strain evidence="2">RCP-MX</strain>
    </source>
</reference>
<gene>
    <name evidence="2" type="ORF">PAPYR_5406</name>
</gene>
<proteinExistence type="predicted"/>
<feature type="region of interest" description="Disordered" evidence="1">
    <location>
        <begin position="367"/>
        <end position="403"/>
    </location>
</feature>
<keyword evidence="3" id="KW-1185">Reference proteome</keyword>
<organism evidence="2 3">
    <name type="scientific">Paratrimastix pyriformis</name>
    <dbReference type="NCBI Taxonomy" id="342808"/>
    <lineage>
        <taxon>Eukaryota</taxon>
        <taxon>Metamonada</taxon>
        <taxon>Preaxostyla</taxon>
        <taxon>Paratrimastigidae</taxon>
        <taxon>Paratrimastix</taxon>
    </lineage>
</organism>
<sequence length="403" mass="44783">MAPANTTAIKCIPVPLMNLRGRKGYFSWRSDVLVVFSNGHKVKLIRSDRVPPATTQDIDGQYQGPSEFAPVSSCWVKPPSLGAPGEPGRPARAPWLARASLPLSTFPHPVLPHHDSVRVREWWDLPLILRQDLHQGEVAVRGEKQATRETSMKFAFLCALFLTVAFAAKKEITLREMIKGSWNVLVEHYDATTGESVGDAAEFGVLELLNDNVTMKFSWFINSTEGEKKDEREIRVVFPESRFEAEVYAWAKSEVEPATPVKLMNLNVQTLSNKIFSSVGTLATGKTYQLTMSGPNVWVFTVFDAKAPQFVTVYSASKTSVQKVRLTFTIGLTFSLLQPQSFFQRFQLSFMMLGVYFITKIFGKKQQQQPEQQQAPAAPAAPGAPAPAPAAQAEGEGEREHHD</sequence>
<evidence type="ECO:0000256" key="1">
    <source>
        <dbReference type="SAM" id="MobiDB-lite"/>
    </source>
</evidence>
<accession>A0ABQ8UI14</accession>
<name>A0ABQ8UI14_9EUKA</name>
<evidence type="ECO:0000313" key="3">
    <source>
        <dbReference type="Proteomes" id="UP001141327"/>
    </source>
</evidence>
<evidence type="ECO:0000313" key="2">
    <source>
        <dbReference type="EMBL" id="KAJ4458874.1"/>
    </source>
</evidence>
<feature type="compositionally biased region" description="Low complexity" evidence="1">
    <location>
        <begin position="367"/>
        <end position="381"/>
    </location>
</feature>
<comment type="caution">
    <text evidence="2">The sequence shown here is derived from an EMBL/GenBank/DDBJ whole genome shotgun (WGS) entry which is preliminary data.</text>
</comment>
<dbReference type="EMBL" id="JAPMOS010000025">
    <property type="protein sequence ID" value="KAJ4458874.1"/>
    <property type="molecule type" value="Genomic_DNA"/>
</dbReference>